<feature type="transmembrane region" description="Helical" evidence="1">
    <location>
        <begin position="129"/>
        <end position="159"/>
    </location>
</feature>
<evidence type="ECO:0000313" key="3">
    <source>
        <dbReference type="Proteomes" id="UP001614394"/>
    </source>
</evidence>
<dbReference type="Proteomes" id="UP001614394">
    <property type="component" value="Unassembled WGS sequence"/>
</dbReference>
<feature type="transmembrane region" description="Helical" evidence="1">
    <location>
        <begin position="234"/>
        <end position="253"/>
    </location>
</feature>
<name>A0ABW8C7Q0_9ACTN</name>
<comment type="caution">
    <text evidence="2">The sequence shown here is derived from an EMBL/GenBank/DDBJ whole genome shotgun (WGS) entry which is preliminary data.</text>
</comment>
<dbReference type="EMBL" id="JBITYG010000005">
    <property type="protein sequence ID" value="MFI9102460.1"/>
    <property type="molecule type" value="Genomic_DNA"/>
</dbReference>
<protein>
    <submittedName>
        <fullName evidence="2">MFS transporter</fullName>
    </submittedName>
</protein>
<evidence type="ECO:0000256" key="1">
    <source>
        <dbReference type="SAM" id="Phobius"/>
    </source>
</evidence>
<feature type="transmembrane region" description="Helical" evidence="1">
    <location>
        <begin position="171"/>
        <end position="201"/>
    </location>
</feature>
<feature type="transmembrane region" description="Helical" evidence="1">
    <location>
        <begin position="28"/>
        <end position="47"/>
    </location>
</feature>
<feature type="transmembrane region" description="Helical" evidence="1">
    <location>
        <begin position="208"/>
        <end position="228"/>
    </location>
</feature>
<sequence length="548" mass="59078">MTTWETAGWAAAKRPKSFLRLADPRRPVMAATLFAAVLHIVWALFLAKDAGDMAAQFAWTDFIREHPDSAYNLSWYGGMHPASYSILSPYIMAWLGVRTTAVIAGTLSATVAAYLLVRYRIRRPMLPALWTAFALWCDVASGRVTFALGMLFALAAAALVLPDDDQRTSRIIGASALGGLATMCSPVAGLFIEVLAGALFLTGRRKHAYILAASPPIVVGGTSLLFPFYGVQPFTWYFAALPLAAAVLVALLVPRSWRTLRTGSWVYAAGIVLTWAIPSPIGSNVERLSLLFGGTALLAAAVGRTDRGRKTLVIFAAFLAVAVWQVAKPVTDLVNTAPVTATIEHAQGLIDELARVGADRGRVEVVPLRSHWEASGIAPHVNLARGWNRQADVERNPLFYDGTLTPATYLAWLQRWGVGYVVLPSDEPDGAAVAEAKIVAAGHAWLQPVWQDDHWRLYSVTGAEPMADPPSIVRQAGPAELVVDVPTAGPVLLRIPWSPWLAIAGATDSDHGCLEQAGDWTRLYAPAPGTYRIGGRYALSRGTPCKKD</sequence>
<organism evidence="2 3">
    <name type="scientific">Streptomyces fildesensis</name>
    <dbReference type="NCBI Taxonomy" id="375757"/>
    <lineage>
        <taxon>Bacteria</taxon>
        <taxon>Bacillati</taxon>
        <taxon>Actinomycetota</taxon>
        <taxon>Actinomycetes</taxon>
        <taxon>Kitasatosporales</taxon>
        <taxon>Streptomycetaceae</taxon>
        <taxon>Streptomyces</taxon>
    </lineage>
</organism>
<accession>A0ABW8C7Q0</accession>
<dbReference type="RefSeq" id="WP_399650194.1">
    <property type="nucleotide sequence ID" value="NZ_JBITYG010000005.1"/>
</dbReference>
<gene>
    <name evidence="2" type="ORF">ACIGXA_18240</name>
</gene>
<feature type="transmembrane region" description="Helical" evidence="1">
    <location>
        <begin position="91"/>
        <end position="117"/>
    </location>
</feature>
<evidence type="ECO:0000313" key="2">
    <source>
        <dbReference type="EMBL" id="MFI9102460.1"/>
    </source>
</evidence>
<keyword evidence="3" id="KW-1185">Reference proteome</keyword>
<keyword evidence="1" id="KW-1133">Transmembrane helix</keyword>
<feature type="transmembrane region" description="Helical" evidence="1">
    <location>
        <begin position="265"/>
        <end position="282"/>
    </location>
</feature>
<reference evidence="2 3" key="1">
    <citation type="submission" date="2024-10" db="EMBL/GenBank/DDBJ databases">
        <title>The Natural Products Discovery Center: Release of the First 8490 Sequenced Strains for Exploring Actinobacteria Biosynthetic Diversity.</title>
        <authorList>
            <person name="Kalkreuter E."/>
            <person name="Kautsar S.A."/>
            <person name="Yang D."/>
            <person name="Bader C.D."/>
            <person name="Teijaro C.N."/>
            <person name="Fluegel L."/>
            <person name="Davis C.M."/>
            <person name="Simpson J.R."/>
            <person name="Lauterbach L."/>
            <person name="Steele A.D."/>
            <person name="Gui C."/>
            <person name="Meng S."/>
            <person name="Li G."/>
            <person name="Viehrig K."/>
            <person name="Ye F."/>
            <person name="Su P."/>
            <person name="Kiefer A.F."/>
            <person name="Nichols A."/>
            <person name="Cepeda A.J."/>
            <person name="Yan W."/>
            <person name="Fan B."/>
            <person name="Jiang Y."/>
            <person name="Adhikari A."/>
            <person name="Zheng C.-J."/>
            <person name="Schuster L."/>
            <person name="Cowan T.M."/>
            <person name="Smanski M.J."/>
            <person name="Chevrette M.G."/>
            <person name="De Carvalho L.P.S."/>
            <person name="Shen B."/>
        </authorList>
    </citation>
    <scope>NUCLEOTIDE SEQUENCE [LARGE SCALE GENOMIC DNA]</scope>
    <source>
        <strain evidence="2 3">NPDC053399</strain>
    </source>
</reference>
<keyword evidence="1" id="KW-0812">Transmembrane</keyword>
<proteinExistence type="predicted"/>
<keyword evidence="1" id="KW-0472">Membrane</keyword>